<dbReference type="Pfam" id="PF12671">
    <property type="entry name" value="Amidase_6"/>
    <property type="match status" value="1"/>
</dbReference>
<evidence type="ECO:0000256" key="1">
    <source>
        <dbReference type="SAM" id="SignalP"/>
    </source>
</evidence>
<organism evidence="3 4">
    <name type="scientific">Pelotomaculum isophthalicicum JI</name>
    <dbReference type="NCBI Taxonomy" id="947010"/>
    <lineage>
        <taxon>Bacteria</taxon>
        <taxon>Bacillati</taxon>
        <taxon>Bacillota</taxon>
        <taxon>Clostridia</taxon>
        <taxon>Eubacteriales</taxon>
        <taxon>Desulfotomaculaceae</taxon>
        <taxon>Pelotomaculum</taxon>
    </lineage>
</organism>
<dbReference type="PANTHER" id="PTHR40032:SF1">
    <property type="entry name" value="EXPORTED PROTEIN"/>
    <property type="match status" value="1"/>
</dbReference>
<proteinExistence type="predicted"/>
<evidence type="ECO:0000313" key="3">
    <source>
        <dbReference type="EMBL" id="MDF9408339.1"/>
    </source>
</evidence>
<dbReference type="RefSeq" id="WP_277443644.1">
    <property type="nucleotide sequence ID" value="NZ_JAKOAV010000012.1"/>
</dbReference>
<evidence type="ECO:0000313" key="4">
    <source>
        <dbReference type="Proteomes" id="UP001154312"/>
    </source>
</evidence>
<keyword evidence="1" id="KW-0732">Signal</keyword>
<keyword evidence="4" id="KW-1185">Reference proteome</keyword>
<comment type="caution">
    <text evidence="3">The sequence shown here is derived from an EMBL/GenBank/DDBJ whole genome shotgun (WGS) entry which is preliminary data.</text>
</comment>
<feature type="chain" id="PRO_5040810394" evidence="1">
    <location>
        <begin position="25"/>
        <end position="375"/>
    </location>
</feature>
<gene>
    <name evidence="3" type="ORF">L7E55_08210</name>
</gene>
<sequence length="375" mass="42746">MKKITSLFLLSLLLMSILCHQALAANQDDKAIKDVITKYYNTRYEALSALEEKDISSFWKTDNNPEYELEVNTLSADVNHRKMQLIDLRFKSYNLQMDFENINVTNDKADVKVKEIIDFYQNASPNTCSRMRDDHIIKLEKINNNWLITSDSSNDPSKKILSSLIEKGNTASQAKAKILERSKEELLEKKAIASTPNKGSQSVATTLSLQPYDASYAAAWAYQYANSNNPSPWYTYSSDEGGDCTNFVSICLYKGGIPFDTVGDPSYNQRWFWYSTSNKTPTWTGVDPLWDYAINDGGVGLSASSVARQNACTGDIVQFSNGSWHHSAFINNAYTYNNYRFIFICCHSRNQQDLNLDNYLTSETRRYLHINGWYN</sequence>
<dbReference type="AlphaFoldDB" id="A0A9X4H6C4"/>
<evidence type="ECO:0000259" key="2">
    <source>
        <dbReference type="Pfam" id="PF12671"/>
    </source>
</evidence>
<feature type="domain" description="Putative amidase" evidence="2">
    <location>
        <begin position="212"/>
        <end position="363"/>
    </location>
</feature>
<dbReference type="InterPro" id="IPR024301">
    <property type="entry name" value="Amidase_6"/>
</dbReference>
<dbReference type="PANTHER" id="PTHR40032">
    <property type="entry name" value="EXPORTED PROTEIN-RELATED"/>
    <property type="match status" value="1"/>
</dbReference>
<reference evidence="3" key="1">
    <citation type="submission" date="2022-02" db="EMBL/GenBank/DDBJ databases">
        <authorList>
            <person name="Leng L."/>
        </authorList>
    </citation>
    <scope>NUCLEOTIDE SEQUENCE</scope>
    <source>
        <strain evidence="3">JI</strain>
    </source>
</reference>
<accession>A0A9X4H6C4</accession>
<dbReference type="EMBL" id="JAKOAV010000012">
    <property type="protein sequence ID" value="MDF9408339.1"/>
    <property type="molecule type" value="Genomic_DNA"/>
</dbReference>
<feature type="signal peptide" evidence="1">
    <location>
        <begin position="1"/>
        <end position="24"/>
    </location>
</feature>
<dbReference type="Proteomes" id="UP001154312">
    <property type="component" value="Unassembled WGS sequence"/>
</dbReference>
<protein>
    <submittedName>
        <fullName evidence="3">Amidase domain-containing protein</fullName>
    </submittedName>
</protein>
<name>A0A9X4H6C4_9FIRM</name>